<reference evidence="6 7" key="1">
    <citation type="journal article" date="2007" name="Science">
        <title>The Chlamydomonas genome reveals the evolution of key animal and plant functions.</title>
        <authorList>
            <person name="Merchant S.S."/>
            <person name="Prochnik S.E."/>
            <person name="Vallon O."/>
            <person name="Harris E.H."/>
            <person name="Karpowicz S.J."/>
            <person name="Witman G.B."/>
            <person name="Terry A."/>
            <person name="Salamov A."/>
            <person name="Fritz-Laylin L.K."/>
            <person name="Marechal-Drouard L."/>
            <person name="Marshall W.F."/>
            <person name="Qu L.H."/>
            <person name="Nelson D.R."/>
            <person name="Sanderfoot A.A."/>
            <person name="Spalding M.H."/>
            <person name="Kapitonov V.V."/>
            <person name="Ren Q."/>
            <person name="Ferris P."/>
            <person name="Lindquist E."/>
            <person name="Shapiro H."/>
            <person name="Lucas S.M."/>
            <person name="Grimwood J."/>
            <person name="Schmutz J."/>
            <person name="Cardol P."/>
            <person name="Cerutti H."/>
            <person name="Chanfreau G."/>
            <person name="Chen C.L."/>
            <person name="Cognat V."/>
            <person name="Croft M.T."/>
            <person name="Dent R."/>
            <person name="Dutcher S."/>
            <person name="Fernandez E."/>
            <person name="Fukuzawa H."/>
            <person name="Gonzalez-Ballester D."/>
            <person name="Gonzalez-Halphen D."/>
            <person name="Hallmann A."/>
            <person name="Hanikenne M."/>
            <person name="Hippler M."/>
            <person name="Inwood W."/>
            <person name="Jabbari K."/>
            <person name="Kalanon M."/>
            <person name="Kuras R."/>
            <person name="Lefebvre P.A."/>
            <person name="Lemaire S.D."/>
            <person name="Lobanov A.V."/>
            <person name="Lohr M."/>
            <person name="Manuell A."/>
            <person name="Meier I."/>
            <person name="Mets L."/>
            <person name="Mittag M."/>
            <person name="Mittelmeier T."/>
            <person name="Moroney J.V."/>
            <person name="Moseley J."/>
            <person name="Napoli C."/>
            <person name="Nedelcu A.M."/>
            <person name="Niyogi K."/>
            <person name="Novoselov S.V."/>
            <person name="Paulsen I.T."/>
            <person name="Pazour G."/>
            <person name="Purton S."/>
            <person name="Ral J.P."/>
            <person name="Riano-Pachon D.M."/>
            <person name="Riekhof W."/>
            <person name="Rymarquis L."/>
            <person name="Schroda M."/>
            <person name="Stern D."/>
            <person name="Umen J."/>
            <person name="Willows R."/>
            <person name="Wilson N."/>
            <person name="Zimmer S.L."/>
            <person name="Allmer J."/>
            <person name="Balk J."/>
            <person name="Bisova K."/>
            <person name="Chen C.J."/>
            <person name="Elias M."/>
            <person name="Gendler K."/>
            <person name="Hauser C."/>
            <person name="Lamb M.R."/>
            <person name="Ledford H."/>
            <person name="Long J.C."/>
            <person name="Minagawa J."/>
            <person name="Page M.D."/>
            <person name="Pan J."/>
            <person name="Pootakham W."/>
            <person name="Roje S."/>
            <person name="Rose A."/>
            <person name="Stahlberg E."/>
            <person name="Terauchi A.M."/>
            <person name="Yang P."/>
            <person name="Ball S."/>
            <person name="Bowler C."/>
            <person name="Dieckmann C.L."/>
            <person name="Gladyshev V.N."/>
            <person name="Green P."/>
            <person name="Jorgensen R."/>
            <person name="Mayfield S."/>
            <person name="Mueller-Roeber B."/>
            <person name="Rajamani S."/>
            <person name="Sayre R.T."/>
            <person name="Brokstein P."/>
            <person name="Dubchak I."/>
            <person name="Goodstein D."/>
            <person name="Hornick L."/>
            <person name="Huang Y.W."/>
            <person name="Jhaveri J."/>
            <person name="Luo Y."/>
            <person name="Martinez D."/>
            <person name="Ngau W.C."/>
            <person name="Otillar B."/>
            <person name="Poliakov A."/>
            <person name="Porter A."/>
            <person name="Szajkowski L."/>
            <person name="Werner G."/>
            <person name="Zhou K."/>
            <person name="Grigoriev I.V."/>
            <person name="Rokhsar D.S."/>
            <person name="Grossman A.R."/>
        </authorList>
    </citation>
    <scope>NUCLEOTIDE SEQUENCE [LARGE SCALE GENOMIC DNA]</scope>
    <source>
        <strain evidence="7">CC-503</strain>
    </source>
</reference>
<dbReference type="Proteomes" id="UP000006906">
    <property type="component" value="Chromosome 3"/>
</dbReference>
<dbReference type="Gene3D" id="3.90.1410.10">
    <property type="entry name" value="set domain protein methyltransferase, domain 1"/>
    <property type="match status" value="1"/>
</dbReference>
<dbReference type="InterPro" id="IPR046341">
    <property type="entry name" value="SET_dom_sf"/>
</dbReference>
<dbReference type="EMBL" id="CM008964">
    <property type="protein sequence ID" value="PNW85439.1"/>
    <property type="molecule type" value="Genomic_DNA"/>
</dbReference>
<dbReference type="PROSITE" id="PS50280">
    <property type="entry name" value="SET"/>
    <property type="match status" value="1"/>
</dbReference>
<keyword evidence="1" id="KW-0489">Methyltransferase</keyword>
<organism evidence="6 7">
    <name type="scientific">Chlamydomonas reinhardtii</name>
    <name type="common">Chlamydomonas smithii</name>
    <dbReference type="NCBI Taxonomy" id="3055"/>
    <lineage>
        <taxon>Eukaryota</taxon>
        <taxon>Viridiplantae</taxon>
        <taxon>Chlorophyta</taxon>
        <taxon>core chlorophytes</taxon>
        <taxon>Chlorophyceae</taxon>
        <taxon>CS clade</taxon>
        <taxon>Chlamydomonadales</taxon>
        <taxon>Chlamydomonadaceae</taxon>
        <taxon>Chlamydomonas</taxon>
    </lineage>
</organism>
<dbReference type="CDD" id="cd10527">
    <property type="entry name" value="SET_LSMT"/>
    <property type="match status" value="1"/>
</dbReference>
<evidence type="ECO:0000256" key="3">
    <source>
        <dbReference type="ARBA" id="ARBA00022691"/>
    </source>
</evidence>
<dbReference type="InParanoid" id="A0A2K3DY34"/>
<dbReference type="PaxDb" id="3055-EDP04497"/>
<dbReference type="SUPFAM" id="SSF81822">
    <property type="entry name" value="RuBisCo LSMT C-terminal, substrate-binding domain"/>
    <property type="match status" value="1"/>
</dbReference>
<feature type="domain" description="SET" evidence="5">
    <location>
        <begin position="39"/>
        <end position="345"/>
    </location>
</feature>
<dbReference type="Gene3D" id="3.90.1420.10">
    <property type="entry name" value="Rubisco LSMT, substrate-binding domain"/>
    <property type="match status" value="1"/>
</dbReference>
<feature type="region of interest" description="Disordered" evidence="4">
    <location>
        <begin position="94"/>
        <end position="113"/>
    </location>
</feature>
<gene>
    <name evidence="6" type="ORF">CHLRE_03g186450v5</name>
</gene>
<dbReference type="GeneID" id="5717456"/>
<feature type="region of interest" description="Disordered" evidence="4">
    <location>
        <begin position="1"/>
        <end position="21"/>
    </location>
</feature>
<evidence type="ECO:0000256" key="4">
    <source>
        <dbReference type="SAM" id="MobiDB-lite"/>
    </source>
</evidence>
<keyword evidence="7" id="KW-1185">Reference proteome</keyword>
<evidence type="ECO:0000313" key="6">
    <source>
        <dbReference type="EMBL" id="PNW85439.1"/>
    </source>
</evidence>
<evidence type="ECO:0000259" key="5">
    <source>
        <dbReference type="PROSITE" id="PS50280"/>
    </source>
</evidence>
<feature type="region of interest" description="Disordered" evidence="4">
    <location>
        <begin position="242"/>
        <end position="261"/>
    </location>
</feature>
<dbReference type="KEGG" id="cre:CHLRE_03g186450v5"/>
<sequence>MAAAASSSEGRASSSASAAGGSWPPPLEQWLVAHGGVVNGVELRQVLYPSGARDRLLVASRDHAPGDLLISVPAPLQLRYDNIEVAAEAAADGSGFEGACPKGQEEEAGGSASLSIPPAEAAALLRLFDQMPRGSDTGAPAWQFKQALTILYHLSRGAASPLLPYLAHLPGLAPGVPTPRVAMLMYDNAVDELQYGTLVQDIRNQKYWLRHVGCHLLPQLTGGQQEAEGEGVAASQGVVEGPMAQGRAQEGPRAAATTSGPSPFGGLAVDEELFGWAVAVAMSRCFGLSRGPRPTHTCVPLVDMANHVAPREASNAEIRGGRDGQVAMYAKKQIRAGDEISLTYGTHDNHNLLLSYGFTLQPNPYDGFYFDLNMETIESLVEGQGGDPDTGGLAGWQRELIAHKLGLAAGAGGRGGADGGAESIRVYLSGVAAEAAPKAAVAAEAPAVAGSAAAALDDTPAVATPTGSGPVAAGPVRQPVDPRLLAALRIGTLQDRAWEKLLVGRSVEQIGAWSSLLARQQEISIMQLLAALASALYSSFPTTIQQDRQLLSSASLDVAAAAAAVTLTTKPAASAVPPVNPEAAGAGATAPLSTTAAISNSGSGGEWPMHPSQPGSVTGAAAGRGPTVGSSSSLDPAAAAAAAHARDAAEAVRFRLGLKTTLERSLQAVVARAKELDALKQVR</sequence>
<evidence type="ECO:0000313" key="7">
    <source>
        <dbReference type="Proteomes" id="UP000006906"/>
    </source>
</evidence>
<dbReference type="AlphaFoldDB" id="A0A2K3DY34"/>
<dbReference type="InterPro" id="IPR036464">
    <property type="entry name" value="Rubisco_LSMT_subst-bd_sf"/>
</dbReference>
<protein>
    <recommendedName>
        <fullName evidence="5">SET domain-containing protein</fullName>
    </recommendedName>
</protein>
<dbReference type="Gramene" id="PNW85439">
    <property type="protein sequence ID" value="PNW85439"/>
    <property type="gene ID" value="CHLRE_03g186450v5"/>
</dbReference>
<dbReference type="OrthoDB" id="341421at2759"/>
<dbReference type="InterPro" id="IPR001214">
    <property type="entry name" value="SET_dom"/>
</dbReference>
<evidence type="ECO:0000256" key="2">
    <source>
        <dbReference type="ARBA" id="ARBA00022679"/>
    </source>
</evidence>
<dbReference type="InterPro" id="IPR050600">
    <property type="entry name" value="SETD3_SETD6_MTase"/>
</dbReference>
<name>A0A2K3DY34_CHLRE</name>
<dbReference type="GO" id="GO:0016279">
    <property type="term" value="F:protein-lysine N-methyltransferase activity"/>
    <property type="evidence" value="ECO:0000318"/>
    <property type="project" value="GO_Central"/>
</dbReference>
<dbReference type="SUPFAM" id="SSF82199">
    <property type="entry name" value="SET domain"/>
    <property type="match status" value="1"/>
</dbReference>
<dbReference type="OMA" id="MANHVAP"/>
<dbReference type="PANTHER" id="PTHR13271:SF140">
    <property type="entry name" value="SET DOMAIN-CONTAINING PROTEIN"/>
    <property type="match status" value="1"/>
</dbReference>
<keyword evidence="2" id="KW-0808">Transferase</keyword>
<dbReference type="RefSeq" id="XP_042926243.1">
    <property type="nucleotide sequence ID" value="XM_043061114.1"/>
</dbReference>
<dbReference type="GO" id="GO:0032259">
    <property type="term" value="P:methylation"/>
    <property type="evidence" value="ECO:0007669"/>
    <property type="project" value="UniProtKB-KW"/>
</dbReference>
<dbReference type="InterPro" id="IPR015353">
    <property type="entry name" value="Rubisco_LSMT_subst-bd"/>
</dbReference>
<dbReference type="PANTHER" id="PTHR13271">
    <property type="entry name" value="UNCHARACTERIZED PUTATIVE METHYLTRANSFERASE"/>
    <property type="match status" value="1"/>
</dbReference>
<accession>A0A2K3DY34</accession>
<proteinExistence type="predicted"/>
<feature type="region of interest" description="Disordered" evidence="4">
    <location>
        <begin position="595"/>
        <end position="634"/>
    </location>
</feature>
<evidence type="ECO:0000256" key="1">
    <source>
        <dbReference type="ARBA" id="ARBA00022603"/>
    </source>
</evidence>
<feature type="region of interest" description="Disordered" evidence="4">
    <location>
        <begin position="571"/>
        <end position="590"/>
    </location>
</feature>
<dbReference type="Pfam" id="PF09273">
    <property type="entry name" value="Rubis-subs-bind"/>
    <property type="match status" value="1"/>
</dbReference>
<keyword evidence="3" id="KW-0949">S-adenosyl-L-methionine</keyword>